<name>A0ABR8SG84_9BURK</name>
<evidence type="ECO:0000313" key="1">
    <source>
        <dbReference type="EMBL" id="MBD7962144.1"/>
    </source>
</evidence>
<organism evidence="1 2">
    <name type="scientific">Comamonas avium</name>
    <dbReference type="NCBI Taxonomy" id="2762231"/>
    <lineage>
        <taxon>Bacteria</taxon>
        <taxon>Pseudomonadati</taxon>
        <taxon>Pseudomonadota</taxon>
        <taxon>Betaproteobacteria</taxon>
        <taxon>Burkholderiales</taxon>
        <taxon>Comamonadaceae</taxon>
        <taxon>Comamonas</taxon>
    </lineage>
</organism>
<proteinExistence type="predicted"/>
<sequence>MTTESTVAVTYVGKENPFKDRLYRSGLTFTPEQTRPLPPALAARFLHHDDLFKLATSTEVVESAKDKKAGATSEQQSQPVDDTAKLLAEQSQQQNEERTKEDARYALLEQLEKMDRQGLINWAQDSYKQKIPGNLGVAKARDMAKSFIDQYGMP</sequence>
<comment type="caution">
    <text evidence="1">The sequence shown here is derived from an EMBL/GenBank/DDBJ whole genome shotgun (WGS) entry which is preliminary data.</text>
</comment>
<dbReference type="RefSeq" id="WP_191724551.1">
    <property type="nucleotide sequence ID" value="NZ_JACSQK010000009.1"/>
</dbReference>
<evidence type="ECO:0000313" key="2">
    <source>
        <dbReference type="Proteomes" id="UP000634919"/>
    </source>
</evidence>
<keyword evidence="2" id="KW-1185">Reference proteome</keyword>
<accession>A0ABR8SG84</accession>
<gene>
    <name evidence="1" type="ORF">H9646_16865</name>
</gene>
<protein>
    <submittedName>
        <fullName evidence="1">Uncharacterized protein</fullName>
    </submittedName>
</protein>
<dbReference type="Proteomes" id="UP000634919">
    <property type="component" value="Unassembled WGS sequence"/>
</dbReference>
<dbReference type="EMBL" id="JACSQK010000009">
    <property type="protein sequence ID" value="MBD7962144.1"/>
    <property type="molecule type" value="Genomic_DNA"/>
</dbReference>
<reference evidence="1 2" key="1">
    <citation type="submission" date="2020-08" db="EMBL/GenBank/DDBJ databases">
        <title>A Genomic Blueprint of the Chicken Gut Microbiome.</title>
        <authorList>
            <person name="Gilroy R."/>
            <person name="Ravi A."/>
            <person name="Getino M."/>
            <person name="Pursley I."/>
            <person name="Horton D.L."/>
            <person name="Alikhan N.-F."/>
            <person name="Baker D."/>
            <person name="Gharbi K."/>
            <person name="Hall N."/>
            <person name="Watson M."/>
            <person name="Adriaenssens E.M."/>
            <person name="Foster-Nyarko E."/>
            <person name="Jarju S."/>
            <person name="Secka A."/>
            <person name="Antonio M."/>
            <person name="Oren A."/>
            <person name="Chaudhuri R."/>
            <person name="La Ragione R.M."/>
            <person name="Hildebrand F."/>
            <person name="Pallen M.J."/>
        </authorList>
    </citation>
    <scope>NUCLEOTIDE SEQUENCE [LARGE SCALE GENOMIC DNA]</scope>
    <source>
        <strain evidence="1 2">Sa2CVA6</strain>
    </source>
</reference>